<sequence>MSQASSAVDKNPLNTVQIKCTLMKLFVGGVIFEVSNVDQARIAERSGGRGIVLKVADNGEVNRMADTGKIKELVDAVALPVIGRVRIGHTVEASLMERAGANIIDESEALAFEEGTTLIDKNKYATPFICGASTLNEVFKTINSGAAMIRIGSDSANEDNILNLIRILKNILEEKKVLIKHLQEKVKIEAMPILPEVRDEDGDVEESERTTKLIEINNAIEEMIPNSTSVIEKIKTFAALDKFPVPIFTAITHPSPADAAMLMQNGFDGITVSESMFTGHANPLRYANSIIKVVANPKNLNILAEVTESIGMYGFNN</sequence>
<comment type="caution">
    <text evidence="1">The sequence shown here is derived from an EMBL/GenBank/DDBJ whole genome shotgun (WGS) entry which is preliminary data.</text>
</comment>
<dbReference type="EMBL" id="JANBPG010000520">
    <property type="protein sequence ID" value="KAJ1895814.1"/>
    <property type="molecule type" value="Genomic_DNA"/>
</dbReference>
<proteinExistence type="predicted"/>
<gene>
    <name evidence="1" type="ORF">LPJ66_004358</name>
</gene>
<name>A0ACC1IJW1_9FUNG</name>
<accession>A0ACC1IJW1</accession>
<organism evidence="1 2">
    <name type="scientific">Kickxella alabastrina</name>
    <dbReference type="NCBI Taxonomy" id="61397"/>
    <lineage>
        <taxon>Eukaryota</taxon>
        <taxon>Fungi</taxon>
        <taxon>Fungi incertae sedis</taxon>
        <taxon>Zoopagomycota</taxon>
        <taxon>Kickxellomycotina</taxon>
        <taxon>Kickxellomycetes</taxon>
        <taxon>Kickxellales</taxon>
        <taxon>Kickxellaceae</taxon>
        <taxon>Kickxella</taxon>
    </lineage>
</organism>
<keyword evidence="2" id="KW-1185">Reference proteome</keyword>
<evidence type="ECO:0000313" key="1">
    <source>
        <dbReference type="EMBL" id="KAJ1895814.1"/>
    </source>
</evidence>
<protein>
    <submittedName>
        <fullName evidence="1">Uncharacterized protein</fullName>
    </submittedName>
</protein>
<reference evidence="1" key="1">
    <citation type="submission" date="2022-07" db="EMBL/GenBank/DDBJ databases">
        <title>Phylogenomic reconstructions and comparative analyses of Kickxellomycotina fungi.</title>
        <authorList>
            <person name="Reynolds N.K."/>
            <person name="Stajich J.E."/>
            <person name="Barry K."/>
            <person name="Grigoriev I.V."/>
            <person name="Crous P."/>
            <person name="Smith M.E."/>
        </authorList>
    </citation>
    <scope>NUCLEOTIDE SEQUENCE</scope>
    <source>
        <strain evidence="1">Benny 63K</strain>
    </source>
</reference>
<dbReference type="Proteomes" id="UP001150581">
    <property type="component" value="Unassembled WGS sequence"/>
</dbReference>
<evidence type="ECO:0000313" key="2">
    <source>
        <dbReference type="Proteomes" id="UP001150581"/>
    </source>
</evidence>